<dbReference type="OrthoDB" id="3935740at2759"/>
<keyword evidence="2" id="KW-1185">Reference proteome</keyword>
<organism evidence="1 2">
    <name type="scientific">Seminavis robusta</name>
    <dbReference type="NCBI Taxonomy" id="568900"/>
    <lineage>
        <taxon>Eukaryota</taxon>
        <taxon>Sar</taxon>
        <taxon>Stramenopiles</taxon>
        <taxon>Ochrophyta</taxon>
        <taxon>Bacillariophyta</taxon>
        <taxon>Bacillariophyceae</taxon>
        <taxon>Bacillariophycidae</taxon>
        <taxon>Naviculales</taxon>
        <taxon>Naviculaceae</taxon>
        <taxon>Seminavis</taxon>
    </lineage>
</organism>
<sequence>MLTFWGGSLVTFLTTLDWSQLETAIENVVSEVEWWGWVQSGLSITAAFLSIYMTAGAALAVKITTMLPTVYSLFGNTIDFLENDCFGEITSFPCDNFQNSGGHGVTTSLIDMGQTSGTFTVSYHMQRIKDQMEVFYEDEVLYTTGGLVSGPGQATVSFAGESQLVTIVVSSPYVGTAWSYDVTCPGE</sequence>
<proteinExistence type="predicted"/>
<accession>A0A9N8EMZ1</accession>
<protein>
    <submittedName>
        <fullName evidence="1">Uncharacterized protein</fullName>
    </submittedName>
</protein>
<dbReference type="Proteomes" id="UP001153069">
    <property type="component" value="Unassembled WGS sequence"/>
</dbReference>
<evidence type="ECO:0000313" key="1">
    <source>
        <dbReference type="EMBL" id="CAB9521480.1"/>
    </source>
</evidence>
<dbReference type="AlphaFoldDB" id="A0A9N8EMZ1"/>
<name>A0A9N8EMZ1_9STRA</name>
<comment type="caution">
    <text evidence="1">The sequence shown here is derived from an EMBL/GenBank/DDBJ whole genome shotgun (WGS) entry which is preliminary data.</text>
</comment>
<dbReference type="EMBL" id="CAICTM010001197">
    <property type="protein sequence ID" value="CAB9521480.1"/>
    <property type="molecule type" value="Genomic_DNA"/>
</dbReference>
<gene>
    <name evidence="1" type="ORF">SEMRO_1199_G251720.1</name>
</gene>
<evidence type="ECO:0000313" key="2">
    <source>
        <dbReference type="Proteomes" id="UP001153069"/>
    </source>
</evidence>
<reference evidence="1" key="1">
    <citation type="submission" date="2020-06" db="EMBL/GenBank/DDBJ databases">
        <authorList>
            <consortium name="Plant Systems Biology data submission"/>
        </authorList>
    </citation>
    <scope>NUCLEOTIDE SEQUENCE</scope>
    <source>
        <strain evidence="1">D6</strain>
    </source>
</reference>